<organism evidence="2 3">
    <name type="scientific">Paraglaciecola hydrolytica</name>
    <dbReference type="NCBI Taxonomy" id="1799789"/>
    <lineage>
        <taxon>Bacteria</taxon>
        <taxon>Pseudomonadati</taxon>
        <taxon>Pseudomonadota</taxon>
        <taxon>Gammaproteobacteria</taxon>
        <taxon>Alteromonadales</taxon>
        <taxon>Alteromonadaceae</taxon>
        <taxon>Paraglaciecola</taxon>
    </lineage>
</organism>
<accession>A0A136A329</accession>
<evidence type="ECO:0008006" key="4">
    <source>
        <dbReference type="Google" id="ProtNLM"/>
    </source>
</evidence>
<dbReference type="InterPro" id="IPR016936">
    <property type="entry name" value="UCP029693"/>
</dbReference>
<comment type="caution">
    <text evidence="2">The sequence shown here is derived from an EMBL/GenBank/DDBJ whole genome shotgun (WGS) entry which is preliminary data.</text>
</comment>
<dbReference type="RefSeq" id="WP_068372145.1">
    <property type="nucleotide sequence ID" value="NZ_LSNE01000003.1"/>
</dbReference>
<evidence type="ECO:0000256" key="1">
    <source>
        <dbReference type="SAM" id="Phobius"/>
    </source>
</evidence>
<keyword evidence="1" id="KW-0812">Transmembrane</keyword>
<dbReference type="PIRSF" id="PIRSF029693">
    <property type="entry name" value="UCP029693"/>
    <property type="match status" value="1"/>
</dbReference>
<keyword evidence="3" id="KW-1185">Reference proteome</keyword>
<name>A0A136A329_9ALTE</name>
<keyword evidence="1" id="KW-0472">Membrane</keyword>
<gene>
    <name evidence="2" type="ORF">AX660_05585</name>
</gene>
<proteinExistence type="predicted"/>
<reference evidence="3" key="1">
    <citation type="submission" date="2016-02" db="EMBL/GenBank/DDBJ databases">
        <authorList>
            <person name="Schultz-Johansen M."/>
            <person name="Glaring M.A."/>
            <person name="Bech P.K."/>
            <person name="Stougaard P."/>
        </authorList>
    </citation>
    <scope>NUCLEOTIDE SEQUENCE [LARGE SCALE GENOMIC DNA]</scope>
    <source>
        <strain evidence="3">S66</strain>
    </source>
</reference>
<dbReference type="EMBL" id="LSNE01000003">
    <property type="protein sequence ID" value="KXI29530.1"/>
    <property type="molecule type" value="Genomic_DNA"/>
</dbReference>
<dbReference type="AlphaFoldDB" id="A0A136A329"/>
<dbReference type="Pfam" id="PF10095">
    <property type="entry name" value="DUF2333"/>
    <property type="match status" value="1"/>
</dbReference>
<dbReference type="Proteomes" id="UP000070299">
    <property type="component" value="Unassembled WGS sequence"/>
</dbReference>
<keyword evidence="1" id="KW-1133">Transmembrane helix</keyword>
<evidence type="ECO:0000313" key="2">
    <source>
        <dbReference type="EMBL" id="KXI29530.1"/>
    </source>
</evidence>
<dbReference type="STRING" id="1799789.AX660_05585"/>
<feature type="transmembrane region" description="Helical" evidence="1">
    <location>
        <begin position="12"/>
        <end position="30"/>
    </location>
</feature>
<sequence>MQRFLSPKWIATYLAAFFLLLWIVSLFWSVEPELFEPRELAAQQAQLRNEKVVPGYTMTTTLIAVSESLLNKSGGYLSNDVLPPSVLMDDMPSWEFGVLEMTRDLSLAMRKDLSRSQSQSLENPNLTKAQPLFNNNHLDWLLPSAESRYQEGIDYLYLYRTTLSDIQQNQGQFYARADNLRDWLKQVEKRLGSLSQRLSASVGQDRLDTSLAGDAQASQSTPTARHLVDKTSWWQLDNNFYEARGASWALLHFLKAVEADFADVLEKKNARISLQQIVRELEATQEPIWSPFILNGSGFGLLANHSLVMANYISRANAALIELSELLNQG</sequence>
<protein>
    <recommendedName>
        <fullName evidence="4">DUF2333 domain-containing protein</fullName>
    </recommendedName>
</protein>
<dbReference type="OrthoDB" id="5821246at2"/>
<evidence type="ECO:0000313" key="3">
    <source>
        <dbReference type="Proteomes" id="UP000070299"/>
    </source>
</evidence>